<keyword evidence="10" id="KW-0718">Serine biosynthesis</keyword>
<dbReference type="Gene3D" id="3.30.70.2020">
    <property type="match status" value="1"/>
</dbReference>
<dbReference type="SUPFAM" id="SSF56784">
    <property type="entry name" value="HAD-like"/>
    <property type="match status" value="1"/>
</dbReference>
<dbReference type="RefSeq" id="WP_045750889.1">
    <property type="nucleotide sequence ID" value="NZ_LN794158.1"/>
</dbReference>
<evidence type="ECO:0000256" key="13">
    <source>
        <dbReference type="ARBA" id="ARBA00048523"/>
    </source>
</evidence>
<comment type="catalytic activity">
    <reaction evidence="12">
        <text>O-phospho-L-serine + H2O = L-serine + phosphate</text>
        <dbReference type="Rhea" id="RHEA:21208"/>
        <dbReference type="ChEBI" id="CHEBI:15377"/>
        <dbReference type="ChEBI" id="CHEBI:33384"/>
        <dbReference type="ChEBI" id="CHEBI:43474"/>
        <dbReference type="ChEBI" id="CHEBI:57524"/>
        <dbReference type="EC" id="3.1.3.3"/>
    </reaction>
</comment>
<evidence type="ECO:0000313" key="16">
    <source>
        <dbReference type="Proteomes" id="UP000056322"/>
    </source>
</evidence>
<evidence type="ECO:0000313" key="15">
    <source>
        <dbReference type="EMBL" id="CEN55651.1"/>
    </source>
</evidence>
<dbReference type="Gene3D" id="3.40.50.1000">
    <property type="entry name" value="HAD superfamily/HAD-like"/>
    <property type="match status" value="1"/>
</dbReference>
<dbReference type="PANTHER" id="PTHR43344:SF2">
    <property type="entry name" value="PHOSPHOSERINE PHOSPHATASE"/>
    <property type="match status" value="1"/>
</dbReference>
<dbReference type="CDD" id="cd07500">
    <property type="entry name" value="HAD_PSP"/>
    <property type="match status" value="1"/>
</dbReference>
<dbReference type="EMBL" id="LN794158">
    <property type="protein sequence ID" value="CEN55651.1"/>
    <property type="molecule type" value="Genomic_DNA"/>
</dbReference>
<dbReference type="HOGENOM" id="CLU_036368_4_0_4"/>
<dbReference type="STRING" id="1581680.BN1209_0608"/>
<dbReference type="UniPathway" id="UPA00135">
    <property type="reaction ID" value="UER00198"/>
</dbReference>
<dbReference type="PANTHER" id="PTHR43344">
    <property type="entry name" value="PHOSPHOSERINE PHOSPHATASE"/>
    <property type="match status" value="1"/>
</dbReference>
<evidence type="ECO:0000256" key="6">
    <source>
        <dbReference type="ARBA" id="ARBA00022605"/>
    </source>
</evidence>
<dbReference type="SFLD" id="SFLDS00003">
    <property type="entry name" value="Haloacid_Dehalogenase"/>
    <property type="match status" value="1"/>
</dbReference>
<dbReference type="OrthoDB" id="9792539at2"/>
<keyword evidence="6" id="KW-0028">Amino-acid biosynthesis</keyword>
<organism evidence="15 16">
    <name type="scientific">Candidatus Methylopumilus turicensis</name>
    <dbReference type="NCBI Taxonomy" id="1581680"/>
    <lineage>
        <taxon>Bacteria</taxon>
        <taxon>Pseudomonadati</taxon>
        <taxon>Pseudomonadota</taxon>
        <taxon>Betaproteobacteria</taxon>
        <taxon>Nitrosomonadales</taxon>
        <taxon>Methylophilaceae</taxon>
        <taxon>Candidatus Methylopumilus</taxon>
    </lineage>
</organism>
<feature type="active site" description="Nucleophile" evidence="14">
    <location>
        <position position="84"/>
    </location>
</feature>
<dbReference type="Gene3D" id="1.10.150.210">
    <property type="entry name" value="Phosphoserine phosphatase, domain 2"/>
    <property type="match status" value="1"/>
</dbReference>
<evidence type="ECO:0000256" key="8">
    <source>
        <dbReference type="ARBA" id="ARBA00022801"/>
    </source>
</evidence>
<evidence type="ECO:0000256" key="2">
    <source>
        <dbReference type="ARBA" id="ARBA00005135"/>
    </source>
</evidence>
<protein>
    <recommendedName>
        <fullName evidence="5">Phosphoserine phosphatase</fullName>
        <ecNumber evidence="4">3.1.3.3</ecNumber>
    </recommendedName>
    <alternativeName>
        <fullName evidence="11">O-phosphoserine phosphohydrolase</fullName>
    </alternativeName>
</protein>
<comment type="similarity">
    <text evidence="3">Belongs to the HAD-like hydrolase superfamily. SerB family.</text>
</comment>
<dbReference type="Proteomes" id="UP000056322">
    <property type="component" value="Chromosome 1"/>
</dbReference>
<dbReference type="KEGG" id="mbac:BN1209_0608"/>
<keyword evidence="8 15" id="KW-0378">Hydrolase</keyword>
<feature type="active site" description="Proton donor" evidence="14">
    <location>
        <position position="86"/>
    </location>
</feature>
<evidence type="ECO:0000256" key="12">
    <source>
        <dbReference type="ARBA" id="ARBA00048138"/>
    </source>
</evidence>
<dbReference type="NCBIfam" id="TIGR01488">
    <property type="entry name" value="HAD-SF-IB"/>
    <property type="match status" value="1"/>
</dbReference>
<comment type="catalytic activity">
    <reaction evidence="13">
        <text>O-phospho-D-serine + H2O = D-serine + phosphate</text>
        <dbReference type="Rhea" id="RHEA:24873"/>
        <dbReference type="ChEBI" id="CHEBI:15377"/>
        <dbReference type="ChEBI" id="CHEBI:35247"/>
        <dbReference type="ChEBI" id="CHEBI:43474"/>
        <dbReference type="ChEBI" id="CHEBI:58680"/>
        <dbReference type="EC" id="3.1.3.3"/>
    </reaction>
</comment>
<evidence type="ECO:0000256" key="11">
    <source>
        <dbReference type="ARBA" id="ARBA00031693"/>
    </source>
</evidence>
<dbReference type="InterPro" id="IPR023214">
    <property type="entry name" value="HAD_sf"/>
</dbReference>
<reference evidence="16" key="1">
    <citation type="submission" date="2014-12" db="EMBL/GenBank/DDBJ databases">
        <authorList>
            <person name="Salcher M.M."/>
        </authorList>
    </citation>
    <scope>NUCLEOTIDE SEQUENCE [LARGE SCALE GENOMIC DNA]</scope>
    <source>
        <strain evidence="16">MMS-10A-171</strain>
    </source>
</reference>
<dbReference type="SFLD" id="SFLDG01136">
    <property type="entry name" value="C1.6:_Phosphoserine_Phosphatas"/>
    <property type="match status" value="1"/>
</dbReference>
<keyword evidence="9" id="KW-0460">Magnesium</keyword>
<evidence type="ECO:0000256" key="14">
    <source>
        <dbReference type="PIRSR" id="PIRSR604469-1"/>
    </source>
</evidence>
<accession>A0A0B7IYU9</accession>
<sequence length="287" mass="31283">MRLVVQGSSIQLPHLMHIHQLSNAKQGAQFMQIAEHAYYLPHQAITSEASASDAVKAFCASEKIDCAYVPETQTLKNIKLAVMDMDSTLINIECIDEIADMMNIKPQVAEITESAMRGEIEFKESLTRRVALLNGLEESALQRVIDERLQLNPGAQVWIDACKANGIKTLLVSGGFEFFANHVKAKLGLDYAESNTLEIIDGKLTGKVLGEIVDGQAKADFLVQKRDELGLTPNQVIAIGDGANDLIMMREALAGIAYHAKPIVQAQASYALNHVGLDGIAHLFSTI</sequence>
<dbReference type="AlphaFoldDB" id="A0A0B7IYU9"/>
<dbReference type="Pfam" id="PF00702">
    <property type="entry name" value="Hydrolase"/>
    <property type="match status" value="1"/>
</dbReference>
<evidence type="ECO:0000256" key="3">
    <source>
        <dbReference type="ARBA" id="ARBA00009184"/>
    </source>
</evidence>
<evidence type="ECO:0000256" key="1">
    <source>
        <dbReference type="ARBA" id="ARBA00001946"/>
    </source>
</evidence>
<evidence type="ECO:0000256" key="4">
    <source>
        <dbReference type="ARBA" id="ARBA00012640"/>
    </source>
</evidence>
<dbReference type="GO" id="GO:0006564">
    <property type="term" value="P:L-serine biosynthetic process"/>
    <property type="evidence" value="ECO:0007669"/>
    <property type="project" value="UniProtKB-KW"/>
</dbReference>
<dbReference type="InterPro" id="IPR050582">
    <property type="entry name" value="HAD-like_SerB"/>
</dbReference>
<keyword evidence="16" id="KW-1185">Reference proteome</keyword>
<dbReference type="InterPro" id="IPR004469">
    <property type="entry name" value="PSP"/>
</dbReference>
<dbReference type="GO" id="GO:0036424">
    <property type="term" value="F:L-phosphoserine phosphatase activity"/>
    <property type="evidence" value="ECO:0007669"/>
    <property type="project" value="InterPro"/>
</dbReference>
<gene>
    <name evidence="15" type="ORF">BN1209_0608</name>
</gene>
<evidence type="ECO:0000256" key="7">
    <source>
        <dbReference type="ARBA" id="ARBA00022723"/>
    </source>
</evidence>
<dbReference type="NCBIfam" id="TIGR00338">
    <property type="entry name" value="serB"/>
    <property type="match status" value="1"/>
</dbReference>
<evidence type="ECO:0000256" key="9">
    <source>
        <dbReference type="ARBA" id="ARBA00022842"/>
    </source>
</evidence>
<dbReference type="SFLD" id="SFLDG01137">
    <property type="entry name" value="C1.6.1:_Phosphoserine_Phosphat"/>
    <property type="match status" value="1"/>
</dbReference>
<evidence type="ECO:0000256" key="10">
    <source>
        <dbReference type="ARBA" id="ARBA00023299"/>
    </source>
</evidence>
<dbReference type="GO" id="GO:0000287">
    <property type="term" value="F:magnesium ion binding"/>
    <property type="evidence" value="ECO:0007669"/>
    <property type="project" value="TreeGrafter"/>
</dbReference>
<dbReference type="GO" id="GO:0005737">
    <property type="term" value="C:cytoplasm"/>
    <property type="evidence" value="ECO:0007669"/>
    <property type="project" value="TreeGrafter"/>
</dbReference>
<dbReference type="EC" id="3.1.3.3" evidence="4"/>
<evidence type="ECO:0000256" key="5">
    <source>
        <dbReference type="ARBA" id="ARBA00015196"/>
    </source>
</evidence>
<proteinExistence type="inferred from homology"/>
<name>A0A0B7IYU9_9PROT</name>
<dbReference type="SFLD" id="SFLDF00029">
    <property type="entry name" value="phosphoserine_phosphatase"/>
    <property type="match status" value="1"/>
</dbReference>
<dbReference type="InterPro" id="IPR036412">
    <property type="entry name" value="HAD-like_sf"/>
</dbReference>
<comment type="pathway">
    <text evidence="2">Amino-acid biosynthesis; L-serine biosynthesis; L-serine from 3-phospho-D-glycerate: step 3/3.</text>
</comment>
<comment type="cofactor">
    <cofactor evidence="1">
        <name>Mg(2+)</name>
        <dbReference type="ChEBI" id="CHEBI:18420"/>
    </cofactor>
</comment>
<keyword evidence="7" id="KW-0479">Metal-binding</keyword>